<reference evidence="1" key="1">
    <citation type="journal article" date="2021" name="Nat. Microbiol.">
        <title>Cocultivation of an ultrasmall environmental parasitic bacterium with lytic ability against bacteria associated with wastewater foams.</title>
        <authorList>
            <person name="Batinovic S."/>
            <person name="Rose J.J.A."/>
            <person name="Ratcliffe J."/>
            <person name="Seviour R.J."/>
            <person name="Petrovski S."/>
        </authorList>
    </citation>
    <scope>NUCLEOTIDE SEQUENCE</scope>
    <source>
        <strain evidence="1">CON44</strain>
    </source>
</reference>
<proteinExistence type="predicted"/>
<dbReference type="AlphaFoldDB" id="A0A857KM33"/>
<protein>
    <submittedName>
        <fullName evidence="1">DUF2339 domain-containing protein</fullName>
    </submittedName>
</protein>
<dbReference type="InterPro" id="IPR019286">
    <property type="entry name" value="DUF2339_TM"/>
</dbReference>
<dbReference type="EMBL" id="CP045810">
    <property type="protein sequence ID" value="QHN40602.1"/>
    <property type="molecule type" value="Genomic_DNA"/>
</dbReference>
<sequence length="723" mass="73212">MFRVRGAAILDVMTTPSDSRSAVLTGLTRLSDDVSDLSARLTRIGTDVDALTALLRTDASPTATNLATPPLIAPAQSPFAPGFQAPGPAAFQAPGPAAFQAPDPAGFQAPSPAGFQPGSGGVPIPGTAFHGSPTGAFRPNATTGFPAGPWAPGNAAPFAGQQPIGPAGHPAAGHVPMTPGPMPRYLAPQHPPAPKVPLSERLSTAFEKGLVGRILAGLGVGVTLIGVVLLLVLAAQAGLLSPGLRVAGGGVLAATLVGTGLWLSRTPESRAGAVALCATGIGAAYLDVLAAAVIYHWLPDAAGLVLCGLIGGAGVALAYRWSSETLGLLVVVPLIVLAPVITGGFTLVTACFMLALSAVGLLVQIDRDWLGLFCARMIAASFALTIALVSAKDDLRSDNATAWLYLAVGLLGFAVAVGGTLLALRRTDRGAEYALAGMLSLVPFAMASLAAQSVPAAVGTLTCAAVLVILVYAGDTLPGVTLGVRQIWLTTAAVAAYAAVGAITGGHAQSVTVLAIAIVCAVAAPNLDSTGKAVLFLGTAFAAIGALGFLRGDRLGALIVNEPLTGDRQAWEPVFAIALCAAAIAIGYGYQQLTDQDSARTMWFFCGVVSVAAVTDLCVSLGVLIDPDAGFRGGHVAATIVWMGTAATLLWYARRGHGPSRALPLTVGLVLVAAAVAKLFLFDLAALDGVFRVIVFIVTGLMILTLGSVYAKSLTDDRHQPAQ</sequence>
<organism evidence="1">
    <name type="scientific">Gordonia amarae</name>
    <dbReference type="NCBI Taxonomy" id="36821"/>
    <lineage>
        <taxon>Bacteria</taxon>
        <taxon>Bacillati</taxon>
        <taxon>Actinomycetota</taxon>
        <taxon>Actinomycetes</taxon>
        <taxon>Mycobacteriales</taxon>
        <taxon>Gordoniaceae</taxon>
        <taxon>Gordonia</taxon>
    </lineage>
</organism>
<dbReference type="PANTHER" id="PTHR38434:SF1">
    <property type="entry name" value="BLL2549 PROTEIN"/>
    <property type="match status" value="1"/>
</dbReference>
<name>A0A857KM33_9ACTN</name>
<dbReference type="PANTHER" id="PTHR38434">
    <property type="entry name" value="BLL2549 PROTEIN"/>
    <property type="match status" value="1"/>
</dbReference>
<evidence type="ECO:0000313" key="1">
    <source>
        <dbReference type="EMBL" id="QHN40602.1"/>
    </source>
</evidence>
<gene>
    <name evidence="1" type="ORF">GII30_16935</name>
</gene>
<dbReference type="Pfam" id="PF10101">
    <property type="entry name" value="DUF2339"/>
    <property type="match status" value="1"/>
</dbReference>
<accession>A0A857KM33</accession>